<sequence>MTDADPSQAIYGPLPLSPVPLSNATSFLRFITIDPTADDREPISLQLTTVPLHDDLQYAALSYVWGDPTQTTRILANGHPLHVTDNLADALHQFRAIGMSRYAPGHGDGLALWVDAICINQSDLEERSAEVHKIGDIYARASGVISWLGKPDSRQLHVALGGVCQVAKALADSQENEVLGKGLAFLKQQYGHSQNPEVDNLWEAISSFSKDKYWTRVWIVQEVVKARSSTFACGSVTARFEDILVVDSLLRALVYGPTELYRNLPVSFANQLTRNTPPFRTAFVINTIPIISSLHKALAHSGDVPMREGCELPTWMPDLGGLSQYYYFFRHEPFSPYHWYRDLDMTDHSQVEVVLSGVLWFSGLVMDEVQDLLEADTDSFNLENVEALAVEFLAIARRRQLFSQGNTLHQLFHVLFKTQFPPRDGEEAITLHPSTPQARGFHTMLEDISVAQDTALVAASENSEMATTQCLQSELLCTFYCGMSPEEKGQWAERQTTDAHAVSAVTSRALGSCRYNRFFCTKEGLFGRGPPGTRSGDRICVYRGDLPPVILRKTDDHWVNIGEAYVYWASANASENALRSMAGSLERFQVH</sequence>
<dbReference type="InParanoid" id="A0A507B2U6"/>
<gene>
    <name evidence="2" type="ORF">E0L32_006126</name>
</gene>
<name>A0A507B2U6_9PEZI</name>
<dbReference type="RefSeq" id="XP_030995107.1">
    <property type="nucleotide sequence ID" value="XM_031140725.1"/>
</dbReference>
<dbReference type="InterPro" id="IPR010730">
    <property type="entry name" value="HET"/>
</dbReference>
<comment type="caution">
    <text evidence="2">The sequence shown here is derived from an EMBL/GenBank/DDBJ whole genome shotgun (WGS) entry which is preliminary data.</text>
</comment>
<evidence type="ECO:0000259" key="1">
    <source>
        <dbReference type="Pfam" id="PF06985"/>
    </source>
</evidence>
<dbReference type="PANTHER" id="PTHR24148:SF64">
    <property type="entry name" value="HETEROKARYON INCOMPATIBILITY DOMAIN-CONTAINING PROTEIN"/>
    <property type="match status" value="1"/>
</dbReference>
<evidence type="ECO:0000313" key="3">
    <source>
        <dbReference type="Proteomes" id="UP000319257"/>
    </source>
</evidence>
<dbReference type="PANTHER" id="PTHR24148">
    <property type="entry name" value="ANKYRIN REPEAT DOMAIN-CONTAINING PROTEIN 39 HOMOLOG-RELATED"/>
    <property type="match status" value="1"/>
</dbReference>
<dbReference type="InterPro" id="IPR052895">
    <property type="entry name" value="HetReg/Transcr_Mod"/>
</dbReference>
<accession>A0A507B2U6</accession>
<evidence type="ECO:0000313" key="2">
    <source>
        <dbReference type="EMBL" id="TPX13396.1"/>
    </source>
</evidence>
<dbReference type="EMBL" id="SKBQ01000034">
    <property type="protein sequence ID" value="TPX13396.1"/>
    <property type="molecule type" value="Genomic_DNA"/>
</dbReference>
<dbReference type="GeneID" id="41973573"/>
<organism evidence="2 3">
    <name type="scientific">Thyridium curvatum</name>
    <dbReference type="NCBI Taxonomy" id="1093900"/>
    <lineage>
        <taxon>Eukaryota</taxon>
        <taxon>Fungi</taxon>
        <taxon>Dikarya</taxon>
        <taxon>Ascomycota</taxon>
        <taxon>Pezizomycotina</taxon>
        <taxon>Sordariomycetes</taxon>
        <taxon>Sordariomycetidae</taxon>
        <taxon>Thyridiales</taxon>
        <taxon>Thyridiaceae</taxon>
        <taxon>Thyridium</taxon>
    </lineage>
</organism>
<dbReference type="STRING" id="1093900.A0A507B2U6"/>
<reference evidence="2 3" key="1">
    <citation type="submission" date="2019-06" db="EMBL/GenBank/DDBJ databases">
        <title>Draft genome sequence of the filamentous fungus Phialemoniopsis curvata isolated from diesel fuel.</title>
        <authorList>
            <person name="Varaljay V.A."/>
            <person name="Lyon W.J."/>
            <person name="Crouch A.L."/>
            <person name="Drake C.E."/>
            <person name="Hollomon J.M."/>
            <person name="Nadeau L.J."/>
            <person name="Nunn H.S."/>
            <person name="Stevenson B.S."/>
            <person name="Bojanowski C.L."/>
            <person name="Crookes-Goodson W.J."/>
        </authorList>
    </citation>
    <scope>NUCLEOTIDE SEQUENCE [LARGE SCALE GENOMIC DNA]</scope>
    <source>
        <strain evidence="2 3">D216</strain>
    </source>
</reference>
<dbReference type="Pfam" id="PF26639">
    <property type="entry name" value="Het-6_barrel"/>
    <property type="match status" value="1"/>
</dbReference>
<keyword evidence="3" id="KW-1185">Reference proteome</keyword>
<protein>
    <recommendedName>
        <fullName evidence="1">Heterokaryon incompatibility domain-containing protein</fullName>
    </recommendedName>
</protein>
<feature type="domain" description="Heterokaryon incompatibility" evidence="1">
    <location>
        <begin position="58"/>
        <end position="222"/>
    </location>
</feature>
<dbReference type="Pfam" id="PF06985">
    <property type="entry name" value="HET"/>
    <property type="match status" value="1"/>
</dbReference>
<dbReference type="OrthoDB" id="5386682at2759"/>
<dbReference type="AlphaFoldDB" id="A0A507B2U6"/>
<proteinExistence type="predicted"/>
<dbReference type="Proteomes" id="UP000319257">
    <property type="component" value="Unassembled WGS sequence"/>
</dbReference>